<keyword evidence="1" id="KW-0812">Transmembrane</keyword>
<dbReference type="STRING" id="1347342.BN863_34900"/>
<dbReference type="PATRIC" id="fig|1347342.6.peg.3521"/>
<accession>T2KQS7</accession>
<dbReference type="AlphaFoldDB" id="T2KQS7"/>
<name>T2KQS7_FORAG</name>
<dbReference type="RefSeq" id="WP_038532767.1">
    <property type="nucleotide sequence ID" value="NZ_HG315671.1"/>
</dbReference>
<sequence length="230" mass="27109">MKVSEGQIEELYLFTRKHFVEHYDVQTELVDHLANDIESQWEEHPQRTFSDALNLAFKRFGIYGFQDILWAKSKALNKHYWSAVWAIYKQFFTLPKIIFTTALWCSTYLILRYTPYFNYTLIIVVCLLVLIYIIQVFRINKAVKQRQKETGKKWLYEDVLGRLGGMAGLASVVIQFFPRILDIENSIAGYKLLVLTSALVALLILCYVTLFVVPKKITLYIKEEYKKYYV</sequence>
<dbReference type="OrthoDB" id="662673at2"/>
<protein>
    <submittedName>
        <fullName evidence="2">Uncharacterized protein</fullName>
    </submittedName>
</protein>
<organism evidence="2 3">
    <name type="scientific">Formosa agariphila (strain DSM 15362 / KCTC 12365 / LMG 23005 / KMM 3901 / M-2Alg 35-1)</name>
    <dbReference type="NCBI Taxonomy" id="1347342"/>
    <lineage>
        <taxon>Bacteria</taxon>
        <taxon>Pseudomonadati</taxon>
        <taxon>Bacteroidota</taxon>
        <taxon>Flavobacteriia</taxon>
        <taxon>Flavobacteriales</taxon>
        <taxon>Flavobacteriaceae</taxon>
        <taxon>Formosa</taxon>
    </lineage>
</organism>
<dbReference type="eggNOG" id="ENOG502ZFYJ">
    <property type="taxonomic scope" value="Bacteria"/>
</dbReference>
<evidence type="ECO:0000313" key="2">
    <source>
        <dbReference type="EMBL" id="CDF81202.1"/>
    </source>
</evidence>
<gene>
    <name evidence="2" type="ORF">BN863_34900</name>
</gene>
<evidence type="ECO:0000313" key="3">
    <source>
        <dbReference type="Proteomes" id="UP000016160"/>
    </source>
</evidence>
<dbReference type="Proteomes" id="UP000016160">
    <property type="component" value="Chromosome"/>
</dbReference>
<feature type="transmembrane region" description="Helical" evidence="1">
    <location>
        <begin position="117"/>
        <end position="138"/>
    </location>
</feature>
<dbReference type="HOGENOM" id="CLU_105896_0_0_10"/>
<feature type="transmembrane region" description="Helical" evidence="1">
    <location>
        <begin position="190"/>
        <end position="213"/>
    </location>
</feature>
<feature type="transmembrane region" description="Helical" evidence="1">
    <location>
        <begin position="91"/>
        <end position="111"/>
    </location>
</feature>
<keyword evidence="1" id="KW-1133">Transmembrane helix</keyword>
<evidence type="ECO:0000256" key="1">
    <source>
        <dbReference type="SAM" id="Phobius"/>
    </source>
</evidence>
<keyword evidence="1" id="KW-0472">Membrane</keyword>
<keyword evidence="3" id="KW-1185">Reference proteome</keyword>
<dbReference type="EMBL" id="HG315671">
    <property type="protein sequence ID" value="CDF81202.1"/>
    <property type="molecule type" value="Genomic_DNA"/>
</dbReference>
<feature type="transmembrane region" description="Helical" evidence="1">
    <location>
        <begin position="159"/>
        <end position="178"/>
    </location>
</feature>
<reference evidence="2 3" key="1">
    <citation type="journal article" date="2013" name="Appl. Environ. Microbiol.">
        <title>The genome of the alga-associated marine flavobacterium Formosa agariphila KMM 3901T reveals a broad potential for degradation of algal polysaccharides.</title>
        <authorList>
            <person name="Mann A.J."/>
            <person name="Hahnke R.L."/>
            <person name="Huang S."/>
            <person name="Werner J."/>
            <person name="Xing P."/>
            <person name="Barbeyron T."/>
            <person name="Huettel B."/>
            <person name="Stueber K."/>
            <person name="Reinhardt R."/>
            <person name="Harder J."/>
            <person name="Gloeckner F.O."/>
            <person name="Amann R.I."/>
            <person name="Teeling H."/>
        </authorList>
    </citation>
    <scope>NUCLEOTIDE SEQUENCE [LARGE SCALE GENOMIC DNA]</scope>
    <source>
        <strain evidence="3">DSM 15362 / KCTC 12365 / LMG 23005 / KMM 3901</strain>
    </source>
</reference>
<proteinExistence type="predicted"/>